<organism evidence="2 3">
    <name type="scientific">Thelonectria olida</name>
    <dbReference type="NCBI Taxonomy" id="1576542"/>
    <lineage>
        <taxon>Eukaryota</taxon>
        <taxon>Fungi</taxon>
        <taxon>Dikarya</taxon>
        <taxon>Ascomycota</taxon>
        <taxon>Pezizomycotina</taxon>
        <taxon>Sordariomycetes</taxon>
        <taxon>Hypocreomycetidae</taxon>
        <taxon>Hypocreales</taxon>
        <taxon>Nectriaceae</taxon>
        <taxon>Thelonectria</taxon>
    </lineage>
</organism>
<protein>
    <submittedName>
        <fullName evidence="2">Uncharacterized protein</fullName>
    </submittedName>
</protein>
<dbReference type="AlphaFoldDB" id="A0A9P8WGS7"/>
<feature type="region of interest" description="Disordered" evidence="1">
    <location>
        <begin position="51"/>
        <end position="72"/>
    </location>
</feature>
<proteinExistence type="predicted"/>
<feature type="compositionally biased region" description="Polar residues" evidence="1">
    <location>
        <begin position="251"/>
        <end position="268"/>
    </location>
</feature>
<evidence type="ECO:0000313" key="3">
    <source>
        <dbReference type="Proteomes" id="UP000777438"/>
    </source>
</evidence>
<feature type="compositionally biased region" description="Low complexity" evidence="1">
    <location>
        <begin position="177"/>
        <end position="186"/>
    </location>
</feature>
<dbReference type="Proteomes" id="UP000777438">
    <property type="component" value="Unassembled WGS sequence"/>
</dbReference>
<dbReference type="OrthoDB" id="8062037at2759"/>
<feature type="compositionally biased region" description="Basic residues" evidence="1">
    <location>
        <begin position="51"/>
        <end position="61"/>
    </location>
</feature>
<name>A0A9P8WGS7_9HYPO</name>
<gene>
    <name evidence="2" type="ORF">B0T10DRAFT_178964</name>
</gene>
<comment type="caution">
    <text evidence="2">The sequence shown here is derived from an EMBL/GenBank/DDBJ whole genome shotgun (WGS) entry which is preliminary data.</text>
</comment>
<accession>A0A9P8WGS7</accession>
<sequence>MEAPLCAACVVEMEMDGVREEKVVVQRGLRRVDQVDGGLTRARWEAKRVAAHTRTHQRRPPKPTTRDNILRAGDGAGTEALSLGNAPTESHAPFEAAIWVDIFDPINNPSFKPSPLKPIPLFMQRPPALAIEAKRPQTTIDEYLQTSSHLENLRSTPRASTEFTSRATMTRLPLCQPTTPRLTPSSPTTPRPLSPHPPTLRPTTFMASYNTQPPTPPQDFDYVGPLVGPPEPRRQPFAVVREEPLKRPSSRLANSTRHVEGSSSTHQTPPEHPEQPGQSPYPRPLSVARAVSPEYSQLTSQPHCVIRSTPPQSSEYLERYKPVMTPGSRKPPLAEPRPSPAIPVMSLPEKPEEARQANGVDDDGASRVSNESRDWEKVKNVGAELRRFFIGR</sequence>
<keyword evidence="3" id="KW-1185">Reference proteome</keyword>
<dbReference type="EMBL" id="JAGPYM010000003">
    <property type="protein sequence ID" value="KAH6897193.1"/>
    <property type="molecule type" value="Genomic_DNA"/>
</dbReference>
<reference evidence="2 3" key="1">
    <citation type="journal article" date="2021" name="Nat. Commun.">
        <title>Genetic determinants of endophytism in the Arabidopsis root mycobiome.</title>
        <authorList>
            <person name="Mesny F."/>
            <person name="Miyauchi S."/>
            <person name="Thiergart T."/>
            <person name="Pickel B."/>
            <person name="Atanasova L."/>
            <person name="Karlsson M."/>
            <person name="Huettel B."/>
            <person name="Barry K.W."/>
            <person name="Haridas S."/>
            <person name="Chen C."/>
            <person name="Bauer D."/>
            <person name="Andreopoulos W."/>
            <person name="Pangilinan J."/>
            <person name="LaButti K."/>
            <person name="Riley R."/>
            <person name="Lipzen A."/>
            <person name="Clum A."/>
            <person name="Drula E."/>
            <person name="Henrissat B."/>
            <person name="Kohler A."/>
            <person name="Grigoriev I.V."/>
            <person name="Martin F.M."/>
            <person name="Hacquard S."/>
        </authorList>
    </citation>
    <scope>NUCLEOTIDE SEQUENCE [LARGE SCALE GENOMIC DNA]</scope>
    <source>
        <strain evidence="2 3">MPI-CAGE-CH-0241</strain>
    </source>
</reference>
<feature type="region of interest" description="Disordered" evidence="1">
    <location>
        <begin position="172"/>
        <end position="374"/>
    </location>
</feature>
<evidence type="ECO:0000313" key="2">
    <source>
        <dbReference type="EMBL" id="KAH6897193.1"/>
    </source>
</evidence>
<feature type="compositionally biased region" description="Pro residues" evidence="1">
    <location>
        <begin position="187"/>
        <end position="200"/>
    </location>
</feature>
<evidence type="ECO:0000256" key="1">
    <source>
        <dbReference type="SAM" id="MobiDB-lite"/>
    </source>
</evidence>